<evidence type="ECO:0000256" key="1">
    <source>
        <dbReference type="ARBA" id="ARBA00004496"/>
    </source>
</evidence>
<dbReference type="Pfam" id="PF01171">
    <property type="entry name" value="ATP_bind_3"/>
    <property type="match status" value="1"/>
</dbReference>
<comment type="catalytic activity">
    <reaction evidence="7 8">
        <text>cytidine(34) in tRNA(Ile2) + L-lysine + ATP = lysidine(34) in tRNA(Ile2) + AMP + diphosphate + H(+)</text>
        <dbReference type="Rhea" id="RHEA:43744"/>
        <dbReference type="Rhea" id="RHEA-COMP:10625"/>
        <dbReference type="Rhea" id="RHEA-COMP:10670"/>
        <dbReference type="ChEBI" id="CHEBI:15378"/>
        <dbReference type="ChEBI" id="CHEBI:30616"/>
        <dbReference type="ChEBI" id="CHEBI:32551"/>
        <dbReference type="ChEBI" id="CHEBI:33019"/>
        <dbReference type="ChEBI" id="CHEBI:82748"/>
        <dbReference type="ChEBI" id="CHEBI:83665"/>
        <dbReference type="ChEBI" id="CHEBI:456215"/>
        <dbReference type="EC" id="6.3.4.19"/>
    </reaction>
</comment>
<comment type="subcellular location">
    <subcellularLocation>
        <location evidence="1 8">Cytoplasm</location>
    </subcellularLocation>
</comment>
<dbReference type="PANTHER" id="PTHR43033:SF1">
    <property type="entry name" value="TRNA(ILE)-LYSIDINE SYNTHASE-RELATED"/>
    <property type="match status" value="1"/>
</dbReference>
<dbReference type="Pfam" id="PF11734">
    <property type="entry name" value="TilS_C"/>
    <property type="match status" value="1"/>
</dbReference>
<dbReference type="SUPFAM" id="SSF52402">
    <property type="entry name" value="Adenine nucleotide alpha hydrolases-like"/>
    <property type="match status" value="1"/>
</dbReference>
<comment type="caution">
    <text evidence="10">The sequence shown here is derived from an EMBL/GenBank/DDBJ whole genome shotgun (WGS) entry which is preliminary data.</text>
</comment>
<evidence type="ECO:0000256" key="7">
    <source>
        <dbReference type="ARBA" id="ARBA00048539"/>
    </source>
</evidence>
<dbReference type="EC" id="6.3.4.19" evidence="8"/>
<evidence type="ECO:0000256" key="4">
    <source>
        <dbReference type="ARBA" id="ARBA00022694"/>
    </source>
</evidence>
<dbReference type="InterPro" id="IPR011063">
    <property type="entry name" value="TilS/TtcA_N"/>
</dbReference>
<keyword evidence="2 8" id="KW-0963">Cytoplasm</keyword>
<dbReference type="InterPro" id="IPR014729">
    <property type="entry name" value="Rossmann-like_a/b/a_fold"/>
</dbReference>
<proteinExistence type="inferred from homology"/>
<dbReference type="Gene3D" id="3.40.50.620">
    <property type="entry name" value="HUPs"/>
    <property type="match status" value="1"/>
</dbReference>
<evidence type="ECO:0000313" key="11">
    <source>
        <dbReference type="Proteomes" id="UP000465601"/>
    </source>
</evidence>
<evidence type="ECO:0000259" key="9">
    <source>
        <dbReference type="SMART" id="SM00977"/>
    </source>
</evidence>
<keyword evidence="6 8" id="KW-0067">ATP-binding</keyword>
<sequence>MDKIKKTIDRYQLIEAGDRIVVAVSGGPDSVCLLHLLDTIKDFYNIKLYGAHLNHNFRGIEAQKDAQYVHNLCEEMGIMSFVKSVDVPVIAKEKGYTLEEAGRIMRYSFFDEVAEKTGANKIAVAHNLNDQAETLLMRLLRGTGIQGLTAIHHKRGRIIRPLLDTSREDIEGYCGFHNLKPRMDHTNFETIYHRNKIRLQLIPLLQEYNNNILETLAKTAEILKLDSDYIDYQAHQLYNQLTVYDSKTRLKIPIDGLEKAHPALQSRIFRLAVEALVGRREAIEYKHIQILIDFAFKEVTGKQLQLPMGITAIRSYDLLLLTTDAIEENTAFTYSLNHNATTEIDELDSRLICRVINRNALMEIPKQAHTKAIDYDKVKGSLKVRNRREGDRFWPLGLKGTKKLKDFFIDYKVPREMRQQIPLVCDDDEIIWVVGYRISEKYKITNETKRVLLMEYTPK</sequence>
<keyword evidence="4 8" id="KW-0819">tRNA processing</keyword>
<keyword evidence="3 8" id="KW-0436">Ligase</keyword>
<dbReference type="Gene3D" id="3.50.40.10">
    <property type="entry name" value="Phenylalanyl-trna Synthetase, Chain B, domain 3"/>
    <property type="match status" value="1"/>
</dbReference>
<evidence type="ECO:0000256" key="2">
    <source>
        <dbReference type="ARBA" id="ARBA00022490"/>
    </source>
</evidence>
<dbReference type="HAMAP" id="MF_01161">
    <property type="entry name" value="tRNA_Ile_lys_synt"/>
    <property type="match status" value="1"/>
</dbReference>
<feature type="domain" description="Lysidine-tRNA(Ile) synthetase C-terminal" evidence="9">
    <location>
        <begin position="382"/>
        <end position="455"/>
    </location>
</feature>
<dbReference type="NCBIfam" id="TIGR02432">
    <property type="entry name" value="lysidine_TilS_N"/>
    <property type="match status" value="1"/>
</dbReference>
<comment type="domain">
    <text evidence="8">The N-terminal region contains the highly conserved SGGXDS motif, predicted to be a P-loop motif involved in ATP binding.</text>
</comment>
<dbReference type="Gene3D" id="1.20.59.20">
    <property type="match status" value="1"/>
</dbReference>
<accession>A0A833HRQ9</accession>
<protein>
    <recommendedName>
        <fullName evidence="8">tRNA(Ile)-lysidine synthase</fullName>
        <ecNumber evidence="8">6.3.4.19</ecNumber>
    </recommendedName>
    <alternativeName>
        <fullName evidence="8">tRNA(Ile)-2-lysyl-cytidine synthase</fullName>
    </alternativeName>
    <alternativeName>
        <fullName evidence="8">tRNA(Ile)-lysidine synthetase</fullName>
    </alternativeName>
</protein>
<evidence type="ECO:0000256" key="5">
    <source>
        <dbReference type="ARBA" id="ARBA00022741"/>
    </source>
</evidence>
<dbReference type="SUPFAM" id="SSF56037">
    <property type="entry name" value="PheT/TilS domain"/>
    <property type="match status" value="1"/>
</dbReference>
<dbReference type="InterPro" id="IPR012094">
    <property type="entry name" value="tRNA_Ile_lys_synt"/>
</dbReference>
<evidence type="ECO:0000256" key="6">
    <source>
        <dbReference type="ARBA" id="ARBA00022840"/>
    </source>
</evidence>
<dbReference type="AlphaFoldDB" id="A0A833HRQ9"/>
<dbReference type="InterPro" id="IPR012795">
    <property type="entry name" value="tRNA_Ile_lys_synt_N"/>
</dbReference>
<keyword evidence="11" id="KW-1185">Reference proteome</keyword>
<evidence type="ECO:0000256" key="3">
    <source>
        <dbReference type="ARBA" id="ARBA00022598"/>
    </source>
</evidence>
<dbReference type="InterPro" id="IPR020825">
    <property type="entry name" value="Phe-tRNA_synthase-like_B3/B4"/>
</dbReference>
<dbReference type="OrthoDB" id="9807403at2"/>
<evidence type="ECO:0000313" key="10">
    <source>
        <dbReference type="EMBL" id="KAB3533787.1"/>
    </source>
</evidence>
<keyword evidence="5 8" id="KW-0547">Nucleotide-binding</keyword>
<comment type="similarity">
    <text evidence="8">Belongs to the tRNA(Ile)-lysidine synthase family.</text>
</comment>
<reference evidence="10 11" key="1">
    <citation type="submission" date="2019-10" db="EMBL/GenBank/DDBJ databases">
        <title>Alkaliphilus serpentinus sp. nov. and Alkaliphilus pronyensis sp. nov., two novel anaerobic alkaliphilic species isolated from the serpentinized-hosted hydrothermal field of the Prony Bay (New Caledonia).</title>
        <authorList>
            <person name="Postec A."/>
        </authorList>
    </citation>
    <scope>NUCLEOTIDE SEQUENCE [LARGE SCALE GENOMIC DNA]</scope>
    <source>
        <strain evidence="10 11">LacT</strain>
    </source>
</reference>
<dbReference type="SUPFAM" id="SSF82829">
    <property type="entry name" value="MesJ substrate recognition domain-like"/>
    <property type="match status" value="1"/>
</dbReference>
<comment type="function">
    <text evidence="8">Ligates lysine onto the cytidine present at position 34 of the AUA codon-specific tRNA(Ile) that contains the anticodon CAU, in an ATP-dependent manner. Cytidine is converted to lysidine, thus changing the amino acid specificity of the tRNA from methionine to isoleucine.</text>
</comment>
<dbReference type="InterPro" id="IPR012796">
    <property type="entry name" value="Lysidine-tRNA-synth_C"/>
</dbReference>
<dbReference type="GO" id="GO:0005737">
    <property type="term" value="C:cytoplasm"/>
    <property type="evidence" value="ECO:0007669"/>
    <property type="project" value="UniProtKB-SubCell"/>
</dbReference>
<dbReference type="CDD" id="cd01992">
    <property type="entry name" value="TilS_N"/>
    <property type="match status" value="1"/>
</dbReference>
<dbReference type="GO" id="GO:0005524">
    <property type="term" value="F:ATP binding"/>
    <property type="evidence" value="ECO:0007669"/>
    <property type="project" value="UniProtKB-UniRule"/>
</dbReference>
<dbReference type="GO" id="GO:0006400">
    <property type="term" value="P:tRNA modification"/>
    <property type="evidence" value="ECO:0007669"/>
    <property type="project" value="UniProtKB-UniRule"/>
</dbReference>
<evidence type="ECO:0000256" key="8">
    <source>
        <dbReference type="HAMAP-Rule" id="MF_01161"/>
    </source>
</evidence>
<dbReference type="SMART" id="SM00977">
    <property type="entry name" value="TilS_C"/>
    <property type="match status" value="1"/>
</dbReference>
<gene>
    <name evidence="8 10" type="primary">tilS</name>
    <name evidence="10" type="ORF">F8153_00035</name>
</gene>
<dbReference type="GO" id="GO:0032267">
    <property type="term" value="F:tRNA(Ile)-lysidine synthase activity"/>
    <property type="evidence" value="ECO:0007669"/>
    <property type="project" value="UniProtKB-EC"/>
</dbReference>
<feature type="binding site" evidence="8">
    <location>
        <begin position="25"/>
        <end position="30"/>
    </location>
    <ligand>
        <name>ATP</name>
        <dbReference type="ChEBI" id="CHEBI:30616"/>
    </ligand>
</feature>
<name>A0A833HRQ9_9FIRM</name>
<dbReference type="PANTHER" id="PTHR43033">
    <property type="entry name" value="TRNA(ILE)-LYSIDINE SYNTHASE-RELATED"/>
    <property type="match status" value="1"/>
</dbReference>
<organism evidence="10 11">
    <name type="scientific">Alkaliphilus serpentinus</name>
    <dbReference type="NCBI Taxonomy" id="1482731"/>
    <lineage>
        <taxon>Bacteria</taxon>
        <taxon>Bacillati</taxon>
        <taxon>Bacillota</taxon>
        <taxon>Clostridia</taxon>
        <taxon>Peptostreptococcales</taxon>
        <taxon>Natronincolaceae</taxon>
        <taxon>Alkaliphilus</taxon>
    </lineage>
</organism>
<dbReference type="NCBIfam" id="TIGR02433">
    <property type="entry name" value="lysidine_TilS_C"/>
    <property type="match status" value="1"/>
</dbReference>
<dbReference type="Proteomes" id="UP000465601">
    <property type="component" value="Unassembled WGS sequence"/>
</dbReference>
<dbReference type="EMBL" id="WBZB01000001">
    <property type="protein sequence ID" value="KAB3533787.1"/>
    <property type="molecule type" value="Genomic_DNA"/>
</dbReference>